<name>A0A177P2P7_9GAMM</name>
<dbReference type="RefSeq" id="WP_064025400.1">
    <property type="nucleotide sequence ID" value="NZ_LUUK01000046.1"/>
</dbReference>
<proteinExistence type="predicted"/>
<dbReference type="AlphaFoldDB" id="A0A177P2P7"/>
<evidence type="ECO:0000313" key="1">
    <source>
        <dbReference type="EMBL" id="OAI24525.1"/>
    </source>
</evidence>
<comment type="caution">
    <text evidence="1">The sequence shown here is derived from an EMBL/GenBank/DDBJ whole genome shotgun (WGS) entry which is preliminary data.</text>
</comment>
<accession>A0A177P2P7</accession>
<organism evidence="1 2">
    <name type="scientific">Methylomonas koyamae</name>
    <dbReference type="NCBI Taxonomy" id="702114"/>
    <lineage>
        <taxon>Bacteria</taxon>
        <taxon>Pseudomonadati</taxon>
        <taxon>Pseudomonadota</taxon>
        <taxon>Gammaproteobacteria</taxon>
        <taxon>Methylococcales</taxon>
        <taxon>Methylococcaceae</taxon>
        <taxon>Methylomonas</taxon>
    </lineage>
</organism>
<sequence length="81" mass="8970">MEKQATRLAVGIHALKMLGLFVLRPVSMLRPSMLRHCSQETAQDGIAHLSDNAAYADMTTTPISDHANNTQHDDQRCIIIV</sequence>
<evidence type="ECO:0000313" key="2">
    <source>
        <dbReference type="Proteomes" id="UP000077628"/>
    </source>
</evidence>
<keyword evidence="2" id="KW-1185">Reference proteome</keyword>
<protein>
    <submittedName>
        <fullName evidence="1">Uncharacterized protein</fullName>
    </submittedName>
</protein>
<dbReference type="EMBL" id="LUUK01000046">
    <property type="protein sequence ID" value="OAI24525.1"/>
    <property type="molecule type" value="Genomic_DNA"/>
</dbReference>
<dbReference type="Proteomes" id="UP000077628">
    <property type="component" value="Unassembled WGS sequence"/>
</dbReference>
<reference evidence="2" key="1">
    <citation type="submission" date="2016-03" db="EMBL/GenBank/DDBJ databases">
        <authorList>
            <person name="Heylen K."/>
            <person name="De Vos P."/>
            <person name="Vekeman B."/>
        </authorList>
    </citation>
    <scope>NUCLEOTIDE SEQUENCE [LARGE SCALE GENOMIC DNA]</scope>
    <source>
        <strain evidence="2">R-45383</strain>
    </source>
</reference>
<dbReference type="OrthoDB" id="6192129at2"/>
<gene>
    <name evidence="1" type="ORF">A1355_20490</name>
</gene>